<dbReference type="STRING" id="351679.A9255_10930"/>
<protein>
    <submittedName>
        <fullName evidence="3">MFS transporter</fullName>
    </submittedName>
</protein>
<dbReference type="EMBL" id="CP016176">
    <property type="protein sequence ID" value="AOM41042.1"/>
    <property type="molecule type" value="Genomic_DNA"/>
</dbReference>
<dbReference type="Proteomes" id="UP000094600">
    <property type="component" value="Chromosome"/>
</dbReference>
<dbReference type="SUPFAM" id="SSF103473">
    <property type="entry name" value="MFS general substrate transporter"/>
    <property type="match status" value="1"/>
</dbReference>
<dbReference type="InterPro" id="IPR036259">
    <property type="entry name" value="MFS_trans_sf"/>
</dbReference>
<proteinExistence type="predicted"/>
<dbReference type="Proteomes" id="UP000225433">
    <property type="component" value="Unassembled WGS sequence"/>
</dbReference>
<feature type="transmembrane region" description="Helical" evidence="1">
    <location>
        <begin position="45"/>
        <end position="70"/>
    </location>
</feature>
<keyword evidence="1" id="KW-0472">Membrane</keyword>
<feature type="transmembrane region" description="Helical" evidence="1">
    <location>
        <begin position="12"/>
        <end position="33"/>
    </location>
</feature>
<accession>A0A2G0Q932</accession>
<evidence type="ECO:0000256" key="1">
    <source>
        <dbReference type="SAM" id="Phobius"/>
    </source>
</evidence>
<keyword evidence="1" id="KW-0812">Transmembrane</keyword>
<gene>
    <name evidence="2" type="ORF">A9255_10930</name>
    <name evidence="3" type="ORF">Xhom_02476</name>
</gene>
<evidence type="ECO:0000313" key="2">
    <source>
        <dbReference type="EMBL" id="AOM41042.1"/>
    </source>
</evidence>
<evidence type="ECO:0000313" key="5">
    <source>
        <dbReference type="Proteomes" id="UP000225433"/>
    </source>
</evidence>
<dbReference type="KEGG" id="xho:A9255_10930"/>
<organism evidence="3 5">
    <name type="scientific">Xenorhabdus hominickii</name>
    <dbReference type="NCBI Taxonomy" id="351679"/>
    <lineage>
        <taxon>Bacteria</taxon>
        <taxon>Pseudomonadati</taxon>
        <taxon>Pseudomonadota</taxon>
        <taxon>Gammaproteobacteria</taxon>
        <taxon>Enterobacterales</taxon>
        <taxon>Morganellaceae</taxon>
        <taxon>Xenorhabdus</taxon>
    </lineage>
</organism>
<evidence type="ECO:0000313" key="3">
    <source>
        <dbReference type="EMBL" id="PHM55725.1"/>
    </source>
</evidence>
<dbReference type="AlphaFoldDB" id="A0A2G0Q932"/>
<keyword evidence="4" id="KW-1185">Reference proteome</keyword>
<evidence type="ECO:0000313" key="4">
    <source>
        <dbReference type="Proteomes" id="UP000094600"/>
    </source>
</evidence>
<sequence>MDISLFRNGVFAGSIIVNLLSLGLLVGFVFFATQFLQIVLDMEPLSASLALVLGQIMAMVVGMAIVPVAQRVSAHWLMPSLLTLADLAFFLIAWHLLKGSQKT</sequence>
<dbReference type="EMBL" id="NJAI01000003">
    <property type="protein sequence ID" value="PHM55725.1"/>
    <property type="molecule type" value="Genomic_DNA"/>
</dbReference>
<name>A0A2G0Q932_XENHO</name>
<keyword evidence="1" id="KW-1133">Transmembrane helix</keyword>
<feature type="transmembrane region" description="Helical" evidence="1">
    <location>
        <begin position="76"/>
        <end position="97"/>
    </location>
</feature>
<reference evidence="3 5" key="2">
    <citation type="journal article" date="2017" name="Nat. Microbiol.">
        <title>Natural product diversity associated with the nematode symbionts Photorhabdus and Xenorhabdus.</title>
        <authorList>
            <person name="Tobias N.J."/>
            <person name="Wolff H."/>
            <person name="Djahanschiri B."/>
            <person name="Grundmann F."/>
            <person name="Kronenwerth M."/>
            <person name="Shi Y.M."/>
            <person name="Simonyi S."/>
            <person name="Grun P."/>
            <person name="Shapiro-Ilan D."/>
            <person name="Pidot S.J."/>
            <person name="Stinear T.P."/>
            <person name="Ebersberger I."/>
            <person name="Bode H.B."/>
        </authorList>
    </citation>
    <scope>NUCLEOTIDE SEQUENCE [LARGE SCALE GENOMIC DNA]</scope>
    <source>
        <strain evidence="3 5">DSM 17903</strain>
    </source>
</reference>
<reference evidence="2 4" key="1">
    <citation type="submission" date="2016-06" db="EMBL/GenBank/DDBJ databases">
        <title>Bacterial characters and pathogenicity of Xenorhabdus hominickii from an entomopathogenic nematode, Steinernema monticolum.</title>
        <authorList>
            <person name="Park Y."/>
            <person name="Kim Y."/>
        </authorList>
    </citation>
    <scope>NUCLEOTIDE SEQUENCE [LARGE SCALE GENOMIC DNA]</scope>
    <source>
        <strain evidence="2 4">ANU1</strain>
    </source>
</reference>